<dbReference type="EMBL" id="PDLM01000043">
    <property type="protein sequence ID" value="RDW56475.1"/>
    <property type="molecule type" value="Genomic_DNA"/>
</dbReference>
<proteinExistence type="inferred from homology"/>
<dbReference type="Gene3D" id="3.30.70.100">
    <property type="match status" value="1"/>
</dbReference>
<dbReference type="GO" id="GO:0016491">
    <property type="term" value="F:oxidoreductase activity"/>
    <property type="evidence" value="ECO:0007669"/>
    <property type="project" value="InterPro"/>
</dbReference>
<accession>A0A3D8Q3K9</accession>
<gene>
    <name evidence="3" type="ORF">BP6252_14137</name>
</gene>
<dbReference type="InterPro" id="IPR009799">
    <property type="entry name" value="EthD_dom"/>
</dbReference>
<reference evidence="3 4" key="1">
    <citation type="journal article" date="2018" name="IMA Fungus">
        <title>IMA Genome-F 9: Draft genome sequence of Annulohypoxylon stygium, Aspergillus mulundensis, Berkeleyomyces basicola (syn. Thielaviopsis basicola), Ceratocystis smalleyi, two Cercospora beticola strains, Coleophoma cylindrospora, Fusarium fracticaudum, Phialophora cf. hyalina, and Morchella septimelata.</title>
        <authorList>
            <person name="Wingfield B.D."/>
            <person name="Bills G.F."/>
            <person name="Dong Y."/>
            <person name="Huang W."/>
            <person name="Nel W.J."/>
            <person name="Swalarsk-Parry B.S."/>
            <person name="Vaghefi N."/>
            <person name="Wilken P.M."/>
            <person name="An Z."/>
            <person name="de Beer Z.W."/>
            <person name="De Vos L."/>
            <person name="Chen L."/>
            <person name="Duong T.A."/>
            <person name="Gao Y."/>
            <person name="Hammerbacher A."/>
            <person name="Kikkert J.R."/>
            <person name="Li Y."/>
            <person name="Li H."/>
            <person name="Li K."/>
            <person name="Li Q."/>
            <person name="Liu X."/>
            <person name="Ma X."/>
            <person name="Naidoo K."/>
            <person name="Pethybridge S.J."/>
            <person name="Sun J."/>
            <person name="Steenkamp E.T."/>
            <person name="van der Nest M.A."/>
            <person name="van Wyk S."/>
            <person name="Wingfield M.J."/>
            <person name="Xiong C."/>
            <person name="Yue Q."/>
            <person name="Zhang X."/>
        </authorList>
    </citation>
    <scope>NUCLEOTIDE SEQUENCE [LARGE SCALE GENOMIC DNA]</scope>
    <source>
        <strain evidence="3 4">BP6252</strain>
    </source>
</reference>
<evidence type="ECO:0000313" key="4">
    <source>
        <dbReference type="Proteomes" id="UP000256645"/>
    </source>
</evidence>
<dbReference type="Pfam" id="PF07110">
    <property type="entry name" value="EthD"/>
    <property type="match status" value="1"/>
</dbReference>
<name>A0A3D8Q3K9_9HELO</name>
<keyword evidence="4" id="KW-1185">Reference proteome</keyword>
<comment type="caution">
    <text evidence="3">The sequence shown here is derived from an EMBL/GenBank/DDBJ whole genome shotgun (WGS) entry which is preliminary data.</text>
</comment>
<evidence type="ECO:0000256" key="1">
    <source>
        <dbReference type="ARBA" id="ARBA00005986"/>
    </source>
</evidence>
<protein>
    <recommendedName>
        <fullName evidence="2">EthD domain-containing protein</fullName>
    </recommendedName>
</protein>
<sequence length="192" mass="21713">MADSAPTAMRQGLLKRNPQMTRQQFSDHWYTKHAALVVPLFLDSGISNYSQLHNPVAVDPALDVSEYDGVANVPSDEALAEMARPKKDGEGDAPWREQYYREVVLADERRFLESEALNHIKIVDGGSVVGETKVVIEDGKVLIDVPDDVWKVWQENRDLGIILTTPGYHSFKSQLRRCFVPWDFEALLRAAF</sequence>
<evidence type="ECO:0000259" key="2">
    <source>
        <dbReference type="Pfam" id="PF07110"/>
    </source>
</evidence>
<feature type="domain" description="EthD" evidence="2">
    <location>
        <begin position="17"/>
        <end position="113"/>
    </location>
</feature>
<dbReference type="AlphaFoldDB" id="A0A3D8Q3K9"/>
<evidence type="ECO:0000313" key="3">
    <source>
        <dbReference type="EMBL" id="RDW56475.1"/>
    </source>
</evidence>
<dbReference type="InterPro" id="IPR011008">
    <property type="entry name" value="Dimeric_a/b-barrel"/>
</dbReference>
<organism evidence="3 4">
    <name type="scientific">Coleophoma cylindrospora</name>
    <dbReference type="NCBI Taxonomy" id="1849047"/>
    <lineage>
        <taxon>Eukaryota</taxon>
        <taxon>Fungi</taxon>
        <taxon>Dikarya</taxon>
        <taxon>Ascomycota</taxon>
        <taxon>Pezizomycotina</taxon>
        <taxon>Leotiomycetes</taxon>
        <taxon>Helotiales</taxon>
        <taxon>Dermateaceae</taxon>
        <taxon>Coleophoma</taxon>
    </lineage>
</organism>
<comment type="similarity">
    <text evidence="1">Belongs to the tpcK family.</text>
</comment>
<dbReference type="Proteomes" id="UP000256645">
    <property type="component" value="Unassembled WGS sequence"/>
</dbReference>
<dbReference type="OrthoDB" id="3183782at2759"/>
<dbReference type="SUPFAM" id="SSF54909">
    <property type="entry name" value="Dimeric alpha+beta barrel"/>
    <property type="match status" value="1"/>
</dbReference>